<dbReference type="InterPro" id="IPR013078">
    <property type="entry name" value="His_Pase_superF_clade-1"/>
</dbReference>
<dbReference type="SMART" id="SM00855">
    <property type="entry name" value="PGAM"/>
    <property type="match status" value="1"/>
</dbReference>
<evidence type="ECO:0000313" key="2">
    <source>
        <dbReference type="Proteomes" id="UP000237752"/>
    </source>
</evidence>
<sequence length="207" mass="22470">MKLYLVRHAQSVANTTHVIACEIPGSELSEAGLEQAEALADTLGDRDISAIYHSRMVRTAQTAAPLARRLGLQMTELQGFHEVQLGDLAERRDSEAHTALDETASLWNIKEDLEVARAGGETGQQVVDRMTAELDGIRQRHGESDLGVVAVAHGLCLRTAAQRWADGVSLEFAFENLLPNTGVIEIDVPADLDKRPQIVDWVGLGIG</sequence>
<dbReference type="SUPFAM" id="SSF53254">
    <property type="entry name" value="Phosphoglycerate mutase-like"/>
    <property type="match status" value="1"/>
</dbReference>
<dbReference type="Pfam" id="PF00300">
    <property type="entry name" value="His_Phos_1"/>
    <property type="match status" value="1"/>
</dbReference>
<name>A0A2T1A2X2_9ACTN</name>
<dbReference type="CDD" id="cd07067">
    <property type="entry name" value="HP_PGM_like"/>
    <property type="match status" value="1"/>
</dbReference>
<keyword evidence="2" id="KW-1185">Reference proteome</keyword>
<dbReference type="AlphaFoldDB" id="A0A2T1A2X2"/>
<dbReference type="InterPro" id="IPR029033">
    <property type="entry name" value="His_PPase_superfam"/>
</dbReference>
<evidence type="ECO:0000313" key="1">
    <source>
        <dbReference type="EMBL" id="PRZ42961.1"/>
    </source>
</evidence>
<organism evidence="1 2">
    <name type="scientific">Antricoccus suffuscus</name>
    <dbReference type="NCBI Taxonomy" id="1629062"/>
    <lineage>
        <taxon>Bacteria</taxon>
        <taxon>Bacillati</taxon>
        <taxon>Actinomycetota</taxon>
        <taxon>Actinomycetes</taxon>
        <taxon>Geodermatophilales</taxon>
        <taxon>Antricoccaceae</taxon>
        <taxon>Antricoccus</taxon>
    </lineage>
</organism>
<accession>A0A2T1A2X2</accession>
<dbReference type="InterPro" id="IPR050275">
    <property type="entry name" value="PGM_Phosphatase"/>
</dbReference>
<gene>
    <name evidence="1" type="ORF">CLV47_10311</name>
</gene>
<dbReference type="GO" id="GO:0005737">
    <property type="term" value="C:cytoplasm"/>
    <property type="evidence" value="ECO:0007669"/>
    <property type="project" value="TreeGrafter"/>
</dbReference>
<dbReference type="PANTHER" id="PTHR48100">
    <property type="entry name" value="BROAD-SPECIFICITY PHOSPHATASE YOR283W-RELATED"/>
    <property type="match status" value="1"/>
</dbReference>
<comment type="caution">
    <text evidence="1">The sequence shown here is derived from an EMBL/GenBank/DDBJ whole genome shotgun (WGS) entry which is preliminary data.</text>
</comment>
<dbReference type="OrthoDB" id="9793115at2"/>
<proteinExistence type="predicted"/>
<dbReference type="Gene3D" id="3.40.50.1240">
    <property type="entry name" value="Phosphoglycerate mutase-like"/>
    <property type="match status" value="1"/>
</dbReference>
<dbReference type="Proteomes" id="UP000237752">
    <property type="component" value="Unassembled WGS sequence"/>
</dbReference>
<protein>
    <submittedName>
        <fullName evidence="1">Putative phosphoglycerate mutase</fullName>
    </submittedName>
</protein>
<dbReference type="EMBL" id="PVUE01000003">
    <property type="protein sequence ID" value="PRZ42961.1"/>
    <property type="molecule type" value="Genomic_DNA"/>
</dbReference>
<dbReference type="PANTHER" id="PTHR48100:SF58">
    <property type="entry name" value="PE-PGRS FAMILY PROTEIN PE_PGRS11"/>
    <property type="match status" value="1"/>
</dbReference>
<dbReference type="RefSeq" id="WP_106347958.1">
    <property type="nucleotide sequence ID" value="NZ_PVUE01000003.1"/>
</dbReference>
<reference evidence="1 2" key="1">
    <citation type="submission" date="2018-03" db="EMBL/GenBank/DDBJ databases">
        <title>Genomic Encyclopedia of Archaeal and Bacterial Type Strains, Phase II (KMG-II): from individual species to whole genera.</title>
        <authorList>
            <person name="Goeker M."/>
        </authorList>
    </citation>
    <scope>NUCLEOTIDE SEQUENCE [LARGE SCALE GENOMIC DNA]</scope>
    <source>
        <strain evidence="1 2">DSM 100065</strain>
    </source>
</reference>
<dbReference type="GO" id="GO:0016791">
    <property type="term" value="F:phosphatase activity"/>
    <property type="evidence" value="ECO:0007669"/>
    <property type="project" value="TreeGrafter"/>
</dbReference>